<dbReference type="InterPro" id="IPR004358">
    <property type="entry name" value="Sig_transdc_His_kin-like_C"/>
</dbReference>
<dbReference type="STRING" id="44941.A0A397VTR7"/>
<proteinExistence type="predicted"/>
<dbReference type="SUPFAM" id="SSF52172">
    <property type="entry name" value="CheY-like"/>
    <property type="match status" value="1"/>
</dbReference>
<evidence type="ECO:0000256" key="2">
    <source>
        <dbReference type="ARBA" id="ARBA00012438"/>
    </source>
</evidence>
<name>A0A397VTR7_9GLOM</name>
<organism evidence="7 8">
    <name type="scientific">Gigaspora rosea</name>
    <dbReference type="NCBI Taxonomy" id="44941"/>
    <lineage>
        <taxon>Eukaryota</taxon>
        <taxon>Fungi</taxon>
        <taxon>Fungi incertae sedis</taxon>
        <taxon>Mucoromycota</taxon>
        <taxon>Glomeromycotina</taxon>
        <taxon>Glomeromycetes</taxon>
        <taxon>Diversisporales</taxon>
        <taxon>Gigasporaceae</taxon>
        <taxon>Gigaspora</taxon>
    </lineage>
</organism>
<dbReference type="FunFam" id="3.30.565.10:FF:000006">
    <property type="entry name" value="Sensor histidine kinase WalK"/>
    <property type="match status" value="1"/>
</dbReference>
<evidence type="ECO:0000259" key="6">
    <source>
        <dbReference type="PROSITE" id="PS50109"/>
    </source>
</evidence>
<dbReference type="Gene3D" id="3.30.565.10">
    <property type="entry name" value="Histidine kinase-like ATPase, C-terminal domain"/>
    <property type="match status" value="1"/>
</dbReference>
<dbReference type="InterPro" id="IPR011006">
    <property type="entry name" value="CheY-like_superfamily"/>
</dbReference>
<keyword evidence="4" id="KW-0808">Transferase</keyword>
<dbReference type="InterPro" id="IPR036890">
    <property type="entry name" value="HATPase_C_sf"/>
</dbReference>
<dbReference type="InterPro" id="IPR003594">
    <property type="entry name" value="HATPase_dom"/>
</dbReference>
<evidence type="ECO:0000313" key="8">
    <source>
        <dbReference type="Proteomes" id="UP000266673"/>
    </source>
</evidence>
<comment type="caution">
    <text evidence="7">The sequence shown here is derived from an EMBL/GenBank/DDBJ whole genome shotgun (WGS) entry which is preliminary data.</text>
</comment>
<dbReference type="Gene3D" id="3.40.50.2300">
    <property type="match status" value="1"/>
</dbReference>
<dbReference type="PANTHER" id="PTHR43547:SF2">
    <property type="entry name" value="HYBRID SIGNAL TRANSDUCTION HISTIDINE KINASE C"/>
    <property type="match status" value="1"/>
</dbReference>
<keyword evidence="8" id="KW-1185">Reference proteome</keyword>
<reference evidence="7 8" key="1">
    <citation type="submission" date="2018-06" db="EMBL/GenBank/DDBJ databases">
        <title>Comparative genomics reveals the genomic features of Rhizophagus irregularis, R. cerebriforme, R. diaphanum and Gigaspora rosea, and their symbiotic lifestyle signature.</title>
        <authorList>
            <person name="Morin E."/>
            <person name="San Clemente H."/>
            <person name="Chen E.C.H."/>
            <person name="De La Providencia I."/>
            <person name="Hainaut M."/>
            <person name="Kuo A."/>
            <person name="Kohler A."/>
            <person name="Murat C."/>
            <person name="Tang N."/>
            <person name="Roy S."/>
            <person name="Loubradou J."/>
            <person name="Henrissat B."/>
            <person name="Grigoriev I.V."/>
            <person name="Corradi N."/>
            <person name="Roux C."/>
            <person name="Martin F.M."/>
        </authorList>
    </citation>
    <scope>NUCLEOTIDE SEQUENCE [LARGE SCALE GENOMIC DNA]</scope>
    <source>
        <strain evidence="7 8">DAOM 194757</strain>
    </source>
</reference>
<keyword evidence="5 7" id="KW-0418">Kinase</keyword>
<dbReference type="SMART" id="SM00448">
    <property type="entry name" value="REC"/>
    <property type="match status" value="1"/>
</dbReference>
<comment type="catalytic activity">
    <reaction evidence="1">
        <text>ATP + protein L-histidine = ADP + protein N-phospho-L-histidine.</text>
        <dbReference type="EC" id="2.7.13.3"/>
    </reaction>
</comment>
<dbReference type="Pfam" id="PF02518">
    <property type="entry name" value="HATPase_c"/>
    <property type="match status" value="1"/>
</dbReference>
<dbReference type="CDD" id="cd16922">
    <property type="entry name" value="HATPase_EvgS-ArcB-TorS-like"/>
    <property type="match status" value="1"/>
</dbReference>
<sequence length="560" mass="64997">MSSPLMMLSKSENSNFIDLVYNFDWSSTPLGSMDSWDPVLKNATNLCLKTEFPMCMFIDPSNWIILHNKETNQLKAHYRETNIAEFTHELASDFISMAKTLGLNYNIDIPNPDEFDLALGDKIYLDRDLYETIVFNLCSNAFKHTWNGQITVRLYLDYMNEEKKMVVLEVSDTGIGIPECALPNIFQRFYRVESQGSRSHEGTGIGLALVKELITLHGGDVTVTSVVNQGTTFKCWFPTGCEHLSIDQICSNKMENQINNDRKLYTNRQLYLEESFQWMKDNKCETQDVKISQNSIDNQELDNTNIDANKILEIDRKFKILIVDDNNDMRNYLAELLNEFDVYRACDGQDAIRTLKTLKKLPDLILSGKYHDAKYGLDKGADDYLVKPFSTPELIYRIRANIECSILRRKVLHHRYKQQDIKQLSLSIINIILSESDLDITLLNITKEIYRRLPCERIFIISNEPFKKNKIIIPYENESEDLTPIINPFMEINDNNNSNSQLFTSSQKYFDKNLGIDISLDEYCDEFHKNVSILSVEIRVTDTSKRNSRFDAFFRGYYLK</sequence>
<dbReference type="SUPFAM" id="SSF55874">
    <property type="entry name" value="ATPase domain of HSP90 chaperone/DNA topoisomerase II/histidine kinase"/>
    <property type="match status" value="1"/>
</dbReference>
<dbReference type="Proteomes" id="UP000266673">
    <property type="component" value="Unassembled WGS sequence"/>
</dbReference>
<evidence type="ECO:0000256" key="4">
    <source>
        <dbReference type="ARBA" id="ARBA00022679"/>
    </source>
</evidence>
<dbReference type="PRINTS" id="PR00344">
    <property type="entry name" value="BCTRLSENSOR"/>
</dbReference>
<evidence type="ECO:0000313" key="7">
    <source>
        <dbReference type="EMBL" id="RIB25328.1"/>
    </source>
</evidence>
<dbReference type="OrthoDB" id="5378913at2759"/>
<dbReference type="Gene3D" id="6.10.250.690">
    <property type="match status" value="1"/>
</dbReference>
<dbReference type="SMART" id="SM00387">
    <property type="entry name" value="HATPase_c"/>
    <property type="match status" value="1"/>
</dbReference>
<dbReference type="PROSITE" id="PS50109">
    <property type="entry name" value="HIS_KIN"/>
    <property type="match status" value="1"/>
</dbReference>
<dbReference type="GO" id="GO:0000155">
    <property type="term" value="F:phosphorelay sensor kinase activity"/>
    <property type="evidence" value="ECO:0007669"/>
    <property type="project" value="TreeGrafter"/>
</dbReference>
<evidence type="ECO:0000256" key="1">
    <source>
        <dbReference type="ARBA" id="ARBA00000085"/>
    </source>
</evidence>
<evidence type="ECO:0000256" key="5">
    <source>
        <dbReference type="ARBA" id="ARBA00022777"/>
    </source>
</evidence>
<accession>A0A397VTR7</accession>
<dbReference type="InterPro" id="IPR005467">
    <property type="entry name" value="His_kinase_dom"/>
</dbReference>
<feature type="domain" description="Histidine kinase" evidence="6">
    <location>
        <begin position="72"/>
        <end position="241"/>
    </location>
</feature>
<protein>
    <recommendedName>
        <fullName evidence="2">histidine kinase</fullName>
        <ecNumber evidence="2">2.7.13.3</ecNumber>
    </recommendedName>
</protein>
<keyword evidence="3" id="KW-0597">Phosphoprotein</keyword>
<dbReference type="EC" id="2.7.13.3" evidence="2"/>
<dbReference type="PANTHER" id="PTHR43547">
    <property type="entry name" value="TWO-COMPONENT HISTIDINE KINASE"/>
    <property type="match status" value="1"/>
</dbReference>
<dbReference type="EMBL" id="QKWP01000178">
    <property type="protein sequence ID" value="RIB25328.1"/>
    <property type="molecule type" value="Genomic_DNA"/>
</dbReference>
<gene>
    <name evidence="7" type="ORF">C2G38_2138810</name>
</gene>
<dbReference type="AlphaFoldDB" id="A0A397VTR7"/>
<evidence type="ECO:0000256" key="3">
    <source>
        <dbReference type="ARBA" id="ARBA00022553"/>
    </source>
</evidence>
<dbReference type="InterPro" id="IPR001789">
    <property type="entry name" value="Sig_transdc_resp-reg_receiver"/>
</dbReference>